<dbReference type="InterPro" id="IPR036038">
    <property type="entry name" value="Aminotransferase-like"/>
</dbReference>
<comment type="caution">
    <text evidence="13">The sequence shown here is derived from an EMBL/GenBank/DDBJ whole genome shotgun (WGS) entry which is preliminary data.</text>
</comment>
<name>A0ABW4SBC0_9BACL</name>
<dbReference type="EMBL" id="JBHUGI010000004">
    <property type="protein sequence ID" value="MFD1926767.1"/>
    <property type="molecule type" value="Genomic_DNA"/>
</dbReference>
<comment type="cofactor">
    <cofactor evidence="1 11">
        <name>pyridoxal 5'-phosphate</name>
        <dbReference type="ChEBI" id="CHEBI:597326"/>
    </cofactor>
</comment>
<dbReference type="PANTHER" id="PTHR42743">
    <property type="entry name" value="AMINO-ACID AMINOTRANSFERASE"/>
    <property type="match status" value="1"/>
</dbReference>
<dbReference type="NCBIfam" id="NF005209">
    <property type="entry name" value="PRK06680.1"/>
    <property type="match status" value="1"/>
</dbReference>
<comment type="similarity">
    <text evidence="2 10">Belongs to the class-IV pyridoxal-phosphate-dependent aminotransferase family.</text>
</comment>
<reference evidence="14" key="1">
    <citation type="journal article" date="2019" name="Int. J. Syst. Evol. Microbiol.">
        <title>The Global Catalogue of Microorganisms (GCM) 10K type strain sequencing project: providing services to taxonomists for standard genome sequencing and annotation.</title>
        <authorList>
            <consortium name="The Broad Institute Genomics Platform"/>
            <consortium name="The Broad Institute Genome Sequencing Center for Infectious Disease"/>
            <person name="Wu L."/>
            <person name="Ma J."/>
        </authorList>
    </citation>
    <scope>NUCLEOTIDE SEQUENCE [LARGE SCALE GENOMIC DNA]</scope>
    <source>
        <strain evidence="14">CGMCC 4.7177</strain>
    </source>
</reference>
<evidence type="ECO:0000256" key="1">
    <source>
        <dbReference type="ARBA" id="ARBA00001933"/>
    </source>
</evidence>
<proteinExistence type="inferred from homology"/>
<dbReference type="InterPro" id="IPR043131">
    <property type="entry name" value="BCAT-like_N"/>
</dbReference>
<evidence type="ECO:0000256" key="4">
    <source>
        <dbReference type="ARBA" id="ARBA00012874"/>
    </source>
</evidence>
<evidence type="ECO:0000256" key="11">
    <source>
        <dbReference type="RuleBase" id="RU004516"/>
    </source>
</evidence>
<dbReference type="InterPro" id="IPR050571">
    <property type="entry name" value="Class-IV_PLP-Dep_Aminotrnsfr"/>
</dbReference>
<keyword evidence="7 13" id="KW-0808">Transferase</keyword>
<dbReference type="GO" id="GO:0047810">
    <property type="term" value="F:D-alanine-2-oxoglutarate aminotransferase activity"/>
    <property type="evidence" value="ECO:0007669"/>
    <property type="project" value="UniProtKB-EC"/>
</dbReference>
<sequence length="283" mass="32792">MRVLVNNEIVHREDVRIDFEDRGYQFGDGIYEVVRVYEGEAYELNEHIHRFYRSAKEIGITPPQSKNEMKSNIEDVITENKLLEGGIYFQMTRGVAPRKHQYEKEIEPKLIAYPLYFTRPEKQQNEGVSVLTADDLRWHRCDIKSLNLLYNIMMKQKAHDSGSFETIFIRDELVTEGTSTNVFMIKDNVISTHPADNNILNGITRMKVLHLLNEEHIPYEEKSFTKQELLDADEVFITSTTSEVMPVLKVDEQVIGNGLPGILTKRLHSLFLHDIKSPEIVRG</sequence>
<dbReference type="Gene3D" id="3.30.470.10">
    <property type="match status" value="1"/>
</dbReference>
<evidence type="ECO:0000256" key="12">
    <source>
        <dbReference type="RuleBase" id="RU004520"/>
    </source>
</evidence>
<keyword evidence="8 11" id="KW-0663">Pyridoxal phosphate</keyword>
<comment type="subunit">
    <text evidence="3">Homodimer.</text>
</comment>
<evidence type="ECO:0000256" key="9">
    <source>
        <dbReference type="ARBA" id="ARBA00047911"/>
    </source>
</evidence>
<comment type="function">
    <text evidence="12">Acts on the D-isomers of alanine, leucine, aspartate, glutamate, aminobutyrate, norvaline and asparagine. The enzyme transfers an amino group from a substrate D-amino acid to the pyridoxal phosphate cofactor to form pyridoxamine and an alpha-keto acid in the first half-reaction.</text>
</comment>
<keyword evidence="6 13" id="KW-0032">Aminotransferase</keyword>
<evidence type="ECO:0000313" key="13">
    <source>
        <dbReference type="EMBL" id="MFD1926767.1"/>
    </source>
</evidence>
<evidence type="ECO:0000256" key="8">
    <source>
        <dbReference type="ARBA" id="ARBA00022898"/>
    </source>
</evidence>
<dbReference type="Pfam" id="PF01063">
    <property type="entry name" value="Aminotran_4"/>
    <property type="match status" value="1"/>
</dbReference>
<dbReference type="EC" id="2.6.1.21" evidence="4 12"/>
<dbReference type="CDD" id="cd01558">
    <property type="entry name" value="D-AAT_like"/>
    <property type="match status" value="1"/>
</dbReference>
<dbReference type="InterPro" id="IPR018300">
    <property type="entry name" value="Aminotrans_IV_CS"/>
</dbReference>
<comment type="catalytic activity">
    <reaction evidence="9 12">
        <text>D-alanine + 2-oxoglutarate = D-glutamate + pyruvate</text>
        <dbReference type="Rhea" id="RHEA:15869"/>
        <dbReference type="ChEBI" id="CHEBI:15361"/>
        <dbReference type="ChEBI" id="CHEBI:16810"/>
        <dbReference type="ChEBI" id="CHEBI:29986"/>
        <dbReference type="ChEBI" id="CHEBI:57416"/>
        <dbReference type="EC" id="2.6.1.21"/>
    </reaction>
</comment>
<dbReference type="InterPro" id="IPR001544">
    <property type="entry name" value="Aminotrans_IV"/>
</dbReference>
<dbReference type="InterPro" id="IPR005784">
    <property type="entry name" value="D_amino_transT"/>
</dbReference>
<dbReference type="NCBIfam" id="TIGR01121">
    <property type="entry name" value="D_amino_aminoT"/>
    <property type="match status" value="1"/>
</dbReference>
<evidence type="ECO:0000256" key="5">
    <source>
        <dbReference type="ARBA" id="ARBA00021779"/>
    </source>
</evidence>
<evidence type="ECO:0000256" key="7">
    <source>
        <dbReference type="ARBA" id="ARBA00022679"/>
    </source>
</evidence>
<dbReference type="RefSeq" id="WP_381535425.1">
    <property type="nucleotide sequence ID" value="NZ_JBHUGI010000004.1"/>
</dbReference>
<accession>A0ABW4SBC0</accession>
<evidence type="ECO:0000313" key="14">
    <source>
        <dbReference type="Proteomes" id="UP001597218"/>
    </source>
</evidence>
<evidence type="ECO:0000256" key="10">
    <source>
        <dbReference type="RuleBase" id="RU004106"/>
    </source>
</evidence>
<gene>
    <name evidence="13" type="primary">dat</name>
    <name evidence="13" type="ORF">ACFSFY_01590</name>
</gene>
<dbReference type="Gene3D" id="3.20.10.10">
    <property type="entry name" value="D-amino Acid Aminotransferase, subunit A, domain 2"/>
    <property type="match status" value="1"/>
</dbReference>
<evidence type="ECO:0000256" key="3">
    <source>
        <dbReference type="ARBA" id="ARBA00011738"/>
    </source>
</evidence>
<dbReference type="InterPro" id="IPR043132">
    <property type="entry name" value="BCAT-like_C"/>
</dbReference>
<dbReference type="PROSITE" id="PS00770">
    <property type="entry name" value="AA_TRANSFER_CLASS_4"/>
    <property type="match status" value="1"/>
</dbReference>
<dbReference type="Proteomes" id="UP001597218">
    <property type="component" value="Unassembled WGS sequence"/>
</dbReference>
<protein>
    <recommendedName>
        <fullName evidence="5 12">D-alanine aminotransferase</fullName>
        <ecNumber evidence="4 12">2.6.1.21</ecNumber>
    </recommendedName>
</protein>
<evidence type="ECO:0000256" key="6">
    <source>
        <dbReference type="ARBA" id="ARBA00022576"/>
    </source>
</evidence>
<dbReference type="PANTHER" id="PTHR42743:SF10">
    <property type="entry name" value="D-ALANINE AMINOTRANSFERASE"/>
    <property type="match status" value="1"/>
</dbReference>
<dbReference type="SUPFAM" id="SSF56752">
    <property type="entry name" value="D-aminoacid aminotransferase-like PLP-dependent enzymes"/>
    <property type="match status" value="1"/>
</dbReference>
<keyword evidence="14" id="KW-1185">Reference proteome</keyword>
<evidence type="ECO:0000256" key="2">
    <source>
        <dbReference type="ARBA" id="ARBA00009320"/>
    </source>
</evidence>
<organism evidence="13 14">
    <name type="scientific">Sporosarcina siberiensis</name>
    <dbReference type="NCBI Taxonomy" id="1365606"/>
    <lineage>
        <taxon>Bacteria</taxon>
        <taxon>Bacillati</taxon>
        <taxon>Bacillota</taxon>
        <taxon>Bacilli</taxon>
        <taxon>Bacillales</taxon>
        <taxon>Caryophanaceae</taxon>
        <taxon>Sporosarcina</taxon>
    </lineage>
</organism>